<dbReference type="Pfam" id="PF01738">
    <property type="entry name" value="DLH"/>
    <property type="match status" value="1"/>
</dbReference>
<name>A0A941DQ61_9BURK</name>
<dbReference type="AlphaFoldDB" id="A0A941DQ61"/>
<dbReference type="Gene3D" id="3.40.50.1820">
    <property type="entry name" value="alpha/beta hydrolase"/>
    <property type="match status" value="1"/>
</dbReference>
<feature type="domain" description="Dienelactone hydrolase" evidence="1">
    <location>
        <begin position="47"/>
        <end position="271"/>
    </location>
</feature>
<organism evidence="2 3">
    <name type="scientific">Undibacterium luofuense</name>
    <dbReference type="NCBI Taxonomy" id="2828733"/>
    <lineage>
        <taxon>Bacteria</taxon>
        <taxon>Pseudomonadati</taxon>
        <taxon>Pseudomonadota</taxon>
        <taxon>Betaproteobacteria</taxon>
        <taxon>Burkholderiales</taxon>
        <taxon>Oxalobacteraceae</taxon>
        <taxon>Undibacterium</taxon>
    </lineage>
</organism>
<dbReference type="GO" id="GO:0016787">
    <property type="term" value="F:hydrolase activity"/>
    <property type="evidence" value="ECO:0007669"/>
    <property type="project" value="UniProtKB-KW"/>
</dbReference>
<protein>
    <submittedName>
        <fullName evidence="2">Dienelactone hydrolase family protein</fullName>
    </submittedName>
</protein>
<dbReference type="InterPro" id="IPR029058">
    <property type="entry name" value="AB_hydrolase_fold"/>
</dbReference>
<accession>A0A941DQ61</accession>
<dbReference type="PANTHER" id="PTHR46623">
    <property type="entry name" value="CARBOXYMETHYLENEBUTENOLIDASE-RELATED"/>
    <property type="match status" value="1"/>
</dbReference>
<evidence type="ECO:0000259" key="1">
    <source>
        <dbReference type="Pfam" id="PF01738"/>
    </source>
</evidence>
<keyword evidence="2" id="KW-0378">Hydrolase</keyword>
<evidence type="ECO:0000313" key="3">
    <source>
        <dbReference type="Proteomes" id="UP000680067"/>
    </source>
</evidence>
<keyword evidence="3" id="KW-1185">Reference proteome</keyword>
<dbReference type="RefSeq" id="WP_212689061.1">
    <property type="nucleotide sequence ID" value="NZ_JAGSPN010000015.1"/>
</dbReference>
<dbReference type="SUPFAM" id="SSF53474">
    <property type="entry name" value="alpha/beta-Hydrolases"/>
    <property type="match status" value="1"/>
</dbReference>
<dbReference type="Proteomes" id="UP000680067">
    <property type="component" value="Unassembled WGS sequence"/>
</dbReference>
<reference evidence="2" key="1">
    <citation type="submission" date="2021-04" db="EMBL/GenBank/DDBJ databases">
        <title>novel species isolated from subtropical streams in China.</title>
        <authorList>
            <person name="Lu H."/>
        </authorList>
    </citation>
    <scope>NUCLEOTIDE SEQUENCE</scope>
    <source>
        <strain evidence="2">LFS511W</strain>
    </source>
</reference>
<proteinExistence type="predicted"/>
<dbReference type="InterPro" id="IPR051049">
    <property type="entry name" value="Dienelactone_hydrolase-like"/>
</dbReference>
<comment type="caution">
    <text evidence="2">The sequence shown here is derived from an EMBL/GenBank/DDBJ whole genome shotgun (WGS) entry which is preliminary data.</text>
</comment>
<sequence length="274" mass="30109">MCDQNTAAGQSSPAFDPNAVAPQWQHAQLPALRRAEVLIDTPDGKANAYLVSPAEGRWPAVLMWPDIAGLRTAKRMMADRLAAQGYTVLLVNIYYREGVAPLYQQFTDWMNNKDSAWPMVARIKPEGVAADTVAYVNFLDQHAATDTTKPVSTFGYCLGASYAVRAAAARADRIAAAVSYHGAFLVTPQSTSPDKLIAHSKAAFHFAIGEDDDQQNPEEKDTLKQRAQEAGVQADVQVYPAKHGWCVIDMPFYDDAQSELAWSKMLALFQQQTK</sequence>
<dbReference type="PANTHER" id="PTHR46623:SF10">
    <property type="entry name" value="CARBOXYMETHYLENEBUTENOLIDASE HOMOLOG"/>
    <property type="match status" value="1"/>
</dbReference>
<gene>
    <name evidence="2" type="ORF">KDM89_16685</name>
</gene>
<dbReference type="InterPro" id="IPR002925">
    <property type="entry name" value="Dienelactn_hydro"/>
</dbReference>
<evidence type="ECO:0000313" key="2">
    <source>
        <dbReference type="EMBL" id="MBR7783784.1"/>
    </source>
</evidence>
<dbReference type="EMBL" id="JAGSPN010000015">
    <property type="protein sequence ID" value="MBR7783784.1"/>
    <property type="molecule type" value="Genomic_DNA"/>
</dbReference>